<feature type="transmembrane region" description="Helical" evidence="6">
    <location>
        <begin position="7"/>
        <end position="26"/>
    </location>
</feature>
<dbReference type="AlphaFoldDB" id="I1CTE3"/>
<evidence type="ECO:0008006" key="9">
    <source>
        <dbReference type="Google" id="ProtNLM"/>
    </source>
</evidence>
<evidence type="ECO:0000256" key="3">
    <source>
        <dbReference type="ARBA" id="ARBA00022989"/>
    </source>
</evidence>
<sequence length="226" mass="23978">MVHLNKFSPSIFGLYAFTAAAYSWFIPNVKAQDEGLDTSNTTADDTTSTDSGITTTTADPLAVTTSATADNSILTSTINDMPTTTTDQITVSPSLSNVNSITTSTQMTDIISSSSSTITTTPTLPSSSSNSTNNTGAIVGGVIGGIAGLIIIGAAIFLFLRKRKRSGHDQEVFHPDSVEDEYQPAGAQPSDHGIDSNRYEIEEPLSTPPPPPRHSYYDPNNRPIVY</sequence>
<feature type="compositionally biased region" description="Low complexity" evidence="5">
    <location>
        <begin position="37"/>
        <end position="55"/>
    </location>
</feature>
<dbReference type="STRING" id="246409.I1CTE3"/>
<dbReference type="EMBL" id="CH476751">
    <property type="protein sequence ID" value="EIE91723.1"/>
    <property type="molecule type" value="Genomic_DNA"/>
</dbReference>
<protein>
    <recommendedName>
        <fullName evidence="9">Mid2 domain-containing protein</fullName>
    </recommendedName>
</protein>
<name>I1CTE3_RHIO9</name>
<evidence type="ECO:0000256" key="4">
    <source>
        <dbReference type="ARBA" id="ARBA00023136"/>
    </source>
</evidence>
<gene>
    <name evidence="7" type="ORF">RO3G_16434</name>
</gene>
<evidence type="ECO:0000256" key="2">
    <source>
        <dbReference type="ARBA" id="ARBA00022692"/>
    </source>
</evidence>
<dbReference type="RefSeq" id="XP_067527119.1">
    <property type="nucleotide sequence ID" value="XM_067671018.1"/>
</dbReference>
<comment type="subcellular location">
    <subcellularLocation>
        <location evidence="1">Membrane</location>
        <topology evidence="1">Single-pass membrane protein</topology>
    </subcellularLocation>
</comment>
<dbReference type="PANTHER" id="PTHR15549">
    <property type="entry name" value="PAIRED IMMUNOGLOBULIN-LIKE TYPE 2 RECEPTOR"/>
    <property type="match status" value="1"/>
</dbReference>
<feature type="region of interest" description="Disordered" evidence="5">
    <location>
        <begin position="36"/>
        <end position="55"/>
    </location>
</feature>
<dbReference type="Proteomes" id="UP000009138">
    <property type="component" value="Unassembled WGS sequence"/>
</dbReference>
<evidence type="ECO:0000256" key="5">
    <source>
        <dbReference type="SAM" id="MobiDB-lite"/>
    </source>
</evidence>
<evidence type="ECO:0000256" key="6">
    <source>
        <dbReference type="SAM" id="Phobius"/>
    </source>
</evidence>
<dbReference type="PANTHER" id="PTHR15549:SF26">
    <property type="entry name" value="AXIAL BUDDING PATTERN PROTEIN 2-RELATED"/>
    <property type="match status" value="1"/>
</dbReference>
<dbReference type="GeneID" id="93623399"/>
<evidence type="ECO:0000313" key="7">
    <source>
        <dbReference type="EMBL" id="EIE91723.1"/>
    </source>
</evidence>
<dbReference type="VEuPathDB" id="FungiDB:RO3G_16434"/>
<accession>I1CTE3</accession>
<feature type="compositionally biased region" description="Basic and acidic residues" evidence="5">
    <location>
        <begin position="192"/>
        <end position="201"/>
    </location>
</feature>
<dbReference type="InterPro" id="IPR051694">
    <property type="entry name" value="Immunoregulatory_rcpt-like"/>
</dbReference>
<reference evidence="7 8" key="1">
    <citation type="journal article" date="2009" name="PLoS Genet.">
        <title>Genomic analysis of the basal lineage fungus Rhizopus oryzae reveals a whole-genome duplication.</title>
        <authorList>
            <person name="Ma L.-J."/>
            <person name="Ibrahim A.S."/>
            <person name="Skory C."/>
            <person name="Grabherr M.G."/>
            <person name="Burger G."/>
            <person name="Butler M."/>
            <person name="Elias M."/>
            <person name="Idnurm A."/>
            <person name="Lang B.F."/>
            <person name="Sone T."/>
            <person name="Abe A."/>
            <person name="Calvo S.E."/>
            <person name="Corrochano L.M."/>
            <person name="Engels R."/>
            <person name="Fu J."/>
            <person name="Hansberg W."/>
            <person name="Kim J.-M."/>
            <person name="Kodira C.D."/>
            <person name="Koehrsen M.J."/>
            <person name="Liu B."/>
            <person name="Miranda-Saavedra D."/>
            <person name="O'Leary S."/>
            <person name="Ortiz-Castellanos L."/>
            <person name="Poulter R."/>
            <person name="Rodriguez-Romero J."/>
            <person name="Ruiz-Herrera J."/>
            <person name="Shen Y.-Q."/>
            <person name="Zeng Q."/>
            <person name="Galagan J."/>
            <person name="Birren B.W."/>
            <person name="Cuomo C.A."/>
            <person name="Wickes B.L."/>
        </authorList>
    </citation>
    <scope>NUCLEOTIDE SEQUENCE [LARGE SCALE GENOMIC DNA]</scope>
    <source>
        <strain evidence="8">RA 99-880 / ATCC MYA-4621 / FGSC 9543 / NRRL 43880</strain>
    </source>
</reference>
<dbReference type="OrthoDB" id="2283262at2759"/>
<feature type="region of interest" description="Disordered" evidence="5">
    <location>
        <begin position="113"/>
        <end position="133"/>
    </location>
</feature>
<proteinExistence type="predicted"/>
<evidence type="ECO:0000313" key="8">
    <source>
        <dbReference type="Proteomes" id="UP000009138"/>
    </source>
</evidence>
<dbReference type="eggNOG" id="ENOG502S35T">
    <property type="taxonomic scope" value="Eukaryota"/>
</dbReference>
<feature type="region of interest" description="Disordered" evidence="5">
    <location>
        <begin position="174"/>
        <end position="226"/>
    </location>
</feature>
<dbReference type="InParanoid" id="I1CTE3"/>
<feature type="transmembrane region" description="Helical" evidence="6">
    <location>
        <begin position="137"/>
        <end position="160"/>
    </location>
</feature>
<dbReference type="GO" id="GO:0016020">
    <property type="term" value="C:membrane"/>
    <property type="evidence" value="ECO:0007669"/>
    <property type="project" value="UniProtKB-SubCell"/>
</dbReference>
<keyword evidence="3 6" id="KW-1133">Transmembrane helix</keyword>
<keyword evidence="8" id="KW-1185">Reference proteome</keyword>
<dbReference type="GO" id="GO:0071944">
    <property type="term" value="C:cell periphery"/>
    <property type="evidence" value="ECO:0007669"/>
    <property type="project" value="UniProtKB-ARBA"/>
</dbReference>
<organism evidence="7 8">
    <name type="scientific">Rhizopus delemar (strain RA 99-880 / ATCC MYA-4621 / FGSC 9543 / NRRL 43880)</name>
    <name type="common">Mucormycosis agent</name>
    <name type="synonym">Rhizopus arrhizus var. delemar</name>
    <dbReference type="NCBI Taxonomy" id="246409"/>
    <lineage>
        <taxon>Eukaryota</taxon>
        <taxon>Fungi</taxon>
        <taxon>Fungi incertae sedis</taxon>
        <taxon>Mucoromycota</taxon>
        <taxon>Mucoromycotina</taxon>
        <taxon>Mucoromycetes</taxon>
        <taxon>Mucorales</taxon>
        <taxon>Mucorineae</taxon>
        <taxon>Rhizopodaceae</taxon>
        <taxon>Rhizopus</taxon>
    </lineage>
</organism>
<evidence type="ECO:0000256" key="1">
    <source>
        <dbReference type="ARBA" id="ARBA00004167"/>
    </source>
</evidence>
<keyword evidence="4 6" id="KW-0472">Membrane</keyword>
<keyword evidence="2 6" id="KW-0812">Transmembrane</keyword>